<evidence type="ECO:0000313" key="2">
    <source>
        <dbReference type="EMBL" id="MRG90562.1"/>
    </source>
</evidence>
<dbReference type="InterPro" id="IPR027417">
    <property type="entry name" value="P-loop_NTPase"/>
</dbReference>
<dbReference type="RefSeq" id="WP_153817464.1">
    <property type="nucleotide sequence ID" value="NZ_WJIE01000001.1"/>
</dbReference>
<dbReference type="EMBL" id="WJIE01000001">
    <property type="protein sequence ID" value="MRG90562.1"/>
    <property type="molecule type" value="Genomic_DNA"/>
</dbReference>
<accession>A0A6N7PER8</accession>
<dbReference type="PANTHER" id="PTHR13696:SF99">
    <property type="entry name" value="COBYRINIC ACID AC-DIAMIDE SYNTHASE"/>
    <property type="match status" value="1"/>
</dbReference>
<dbReference type="AlphaFoldDB" id="A0A6N7PER8"/>
<sequence>MKTIAFFNNRSGVGKTSLVYHLAWMFHELGRSVLAVDLDPQSDLTAAFLPRERREELWTDHGNGRTMLAAVQPLMNRSGELVRPHVESVATETPGSLSLIPGDLGLSMLEDRLAGAWEGCLADDRAVAGDAFQVVSSFHRVMKLLSSTADVALIDVGPDFGALNRAVLLAADCIVVPLGADVLSLQALRNLGRALPRWRTGWQERLARAPRPHNISLPRGEMCLIGHVIMQHSAREERPVKASRRWIDRIPDLYHELLLGESPPAPSPDTQPLATIRHYRSLMSLAQEARKPMFLLRAVDGAIGSHAAAVQACFRDFERLARRIAERAGISVS</sequence>
<name>A0A6N7PER8_9BACT</name>
<protein>
    <submittedName>
        <fullName evidence="2">AAA family ATPase</fullName>
    </submittedName>
</protein>
<feature type="domain" description="AAA" evidence="1">
    <location>
        <begin position="1"/>
        <end position="195"/>
    </location>
</feature>
<dbReference type="PANTHER" id="PTHR13696">
    <property type="entry name" value="P-LOOP CONTAINING NUCLEOSIDE TRIPHOSPHATE HYDROLASE"/>
    <property type="match status" value="1"/>
</dbReference>
<reference evidence="2 3" key="1">
    <citation type="submission" date="2019-10" db="EMBL/GenBank/DDBJ databases">
        <title>A soil myxobacterium in the family Polyangiaceae.</title>
        <authorList>
            <person name="Li Y."/>
            <person name="Wang J."/>
        </authorList>
    </citation>
    <scope>NUCLEOTIDE SEQUENCE [LARGE SCALE GENOMIC DNA]</scope>
    <source>
        <strain evidence="2 3">DSM 14734</strain>
    </source>
</reference>
<organism evidence="2 3">
    <name type="scientific">Polyangium spumosum</name>
    <dbReference type="NCBI Taxonomy" id="889282"/>
    <lineage>
        <taxon>Bacteria</taxon>
        <taxon>Pseudomonadati</taxon>
        <taxon>Myxococcota</taxon>
        <taxon>Polyangia</taxon>
        <taxon>Polyangiales</taxon>
        <taxon>Polyangiaceae</taxon>
        <taxon>Polyangium</taxon>
    </lineage>
</organism>
<dbReference type="Proteomes" id="UP000440224">
    <property type="component" value="Unassembled WGS sequence"/>
</dbReference>
<gene>
    <name evidence="2" type="ORF">GF068_01275</name>
</gene>
<dbReference type="InterPro" id="IPR025669">
    <property type="entry name" value="AAA_dom"/>
</dbReference>
<dbReference type="Gene3D" id="3.40.50.300">
    <property type="entry name" value="P-loop containing nucleotide triphosphate hydrolases"/>
    <property type="match status" value="1"/>
</dbReference>
<keyword evidence="3" id="KW-1185">Reference proteome</keyword>
<dbReference type="SUPFAM" id="SSF52540">
    <property type="entry name" value="P-loop containing nucleoside triphosphate hydrolases"/>
    <property type="match status" value="1"/>
</dbReference>
<dbReference type="OrthoDB" id="9785810at2"/>
<proteinExistence type="predicted"/>
<dbReference type="CDD" id="cd02042">
    <property type="entry name" value="ParAB_family"/>
    <property type="match status" value="1"/>
</dbReference>
<evidence type="ECO:0000259" key="1">
    <source>
        <dbReference type="Pfam" id="PF13614"/>
    </source>
</evidence>
<dbReference type="Pfam" id="PF13614">
    <property type="entry name" value="AAA_31"/>
    <property type="match status" value="1"/>
</dbReference>
<dbReference type="InterPro" id="IPR050678">
    <property type="entry name" value="DNA_Partitioning_ATPase"/>
</dbReference>
<evidence type="ECO:0000313" key="3">
    <source>
        <dbReference type="Proteomes" id="UP000440224"/>
    </source>
</evidence>
<comment type="caution">
    <text evidence="2">The sequence shown here is derived from an EMBL/GenBank/DDBJ whole genome shotgun (WGS) entry which is preliminary data.</text>
</comment>